<evidence type="ECO:0000256" key="1">
    <source>
        <dbReference type="SAM" id="MobiDB-lite"/>
    </source>
</evidence>
<proteinExistence type="predicted"/>
<feature type="region of interest" description="Disordered" evidence="1">
    <location>
        <begin position="41"/>
        <end position="71"/>
    </location>
</feature>
<reference evidence="2" key="1">
    <citation type="journal article" date="2020" name="Stud. Mycol.">
        <title>101 Dothideomycetes genomes: a test case for predicting lifestyles and emergence of pathogens.</title>
        <authorList>
            <person name="Haridas S."/>
            <person name="Albert R."/>
            <person name="Binder M."/>
            <person name="Bloem J."/>
            <person name="Labutti K."/>
            <person name="Salamov A."/>
            <person name="Andreopoulos B."/>
            <person name="Baker S."/>
            <person name="Barry K."/>
            <person name="Bills G."/>
            <person name="Bluhm B."/>
            <person name="Cannon C."/>
            <person name="Castanera R."/>
            <person name="Culley D."/>
            <person name="Daum C."/>
            <person name="Ezra D."/>
            <person name="Gonzalez J."/>
            <person name="Henrissat B."/>
            <person name="Kuo A."/>
            <person name="Liang C."/>
            <person name="Lipzen A."/>
            <person name="Lutzoni F."/>
            <person name="Magnuson J."/>
            <person name="Mondo S."/>
            <person name="Nolan M."/>
            <person name="Ohm R."/>
            <person name="Pangilinan J."/>
            <person name="Park H.-J."/>
            <person name="Ramirez L."/>
            <person name="Alfaro M."/>
            <person name="Sun H."/>
            <person name="Tritt A."/>
            <person name="Yoshinaga Y."/>
            <person name="Zwiers L.-H."/>
            <person name="Turgeon B."/>
            <person name="Goodwin S."/>
            <person name="Spatafora J."/>
            <person name="Crous P."/>
            <person name="Grigoriev I."/>
        </authorList>
    </citation>
    <scope>NUCLEOTIDE SEQUENCE</scope>
    <source>
        <strain evidence="2">ATCC 16933</strain>
    </source>
</reference>
<gene>
    <name evidence="2" type="ORF">BDY21DRAFT_344841</name>
</gene>
<dbReference type="Proteomes" id="UP000799766">
    <property type="component" value="Unassembled WGS sequence"/>
</dbReference>
<feature type="compositionally biased region" description="Polar residues" evidence="1">
    <location>
        <begin position="55"/>
        <end position="71"/>
    </location>
</feature>
<dbReference type="EMBL" id="MU001681">
    <property type="protein sequence ID" value="KAF2457072.1"/>
    <property type="molecule type" value="Genomic_DNA"/>
</dbReference>
<sequence length="71" mass="8385">MGMAKLLLFPFSITPVRHSYRLLLFGAIDKKFCLRCRGYHPNPARKEESYRSHRMQQCSSSGNRQTNRQHM</sequence>
<protein>
    <submittedName>
        <fullName evidence="2">Uncharacterized protein</fullName>
    </submittedName>
</protein>
<name>A0A6A6NZZ5_9PEZI</name>
<evidence type="ECO:0000313" key="2">
    <source>
        <dbReference type="EMBL" id="KAF2457072.1"/>
    </source>
</evidence>
<keyword evidence="3" id="KW-1185">Reference proteome</keyword>
<dbReference type="AlphaFoldDB" id="A0A6A6NZZ5"/>
<feature type="non-terminal residue" evidence="2">
    <location>
        <position position="71"/>
    </location>
</feature>
<accession>A0A6A6NZZ5</accession>
<organism evidence="2 3">
    <name type="scientific">Lineolata rhizophorae</name>
    <dbReference type="NCBI Taxonomy" id="578093"/>
    <lineage>
        <taxon>Eukaryota</taxon>
        <taxon>Fungi</taxon>
        <taxon>Dikarya</taxon>
        <taxon>Ascomycota</taxon>
        <taxon>Pezizomycotina</taxon>
        <taxon>Dothideomycetes</taxon>
        <taxon>Dothideomycetes incertae sedis</taxon>
        <taxon>Lineolatales</taxon>
        <taxon>Lineolataceae</taxon>
        <taxon>Lineolata</taxon>
    </lineage>
</organism>
<evidence type="ECO:0000313" key="3">
    <source>
        <dbReference type="Proteomes" id="UP000799766"/>
    </source>
</evidence>